<gene>
    <name evidence="1" type="ORF">E2562_010606</name>
</gene>
<dbReference type="EMBL" id="SPHZ02000011">
    <property type="protein sequence ID" value="KAF0891621.1"/>
    <property type="molecule type" value="Genomic_DNA"/>
</dbReference>
<sequence length="95" mass="10679">MLAAAAPVFPFHAAAADEPLRLAILTAPGCRCDGAVFPFHAAAAAEPRHFSDYGFDDIPCLRFFRSHVYLFFPSSQAMAKRRAAKRRHHHHHHHH</sequence>
<proteinExistence type="predicted"/>
<evidence type="ECO:0000313" key="2">
    <source>
        <dbReference type="Proteomes" id="UP000479710"/>
    </source>
</evidence>
<name>A0A6G1BV34_9ORYZ</name>
<reference evidence="1 2" key="1">
    <citation type="submission" date="2019-11" db="EMBL/GenBank/DDBJ databases">
        <title>Whole genome sequence of Oryza granulata.</title>
        <authorList>
            <person name="Li W."/>
        </authorList>
    </citation>
    <scope>NUCLEOTIDE SEQUENCE [LARGE SCALE GENOMIC DNA]</scope>
    <source>
        <strain evidence="2">cv. Menghai</strain>
        <tissue evidence="1">Leaf</tissue>
    </source>
</reference>
<keyword evidence="2" id="KW-1185">Reference proteome</keyword>
<organism evidence="1 2">
    <name type="scientific">Oryza meyeriana var. granulata</name>
    <dbReference type="NCBI Taxonomy" id="110450"/>
    <lineage>
        <taxon>Eukaryota</taxon>
        <taxon>Viridiplantae</taxon>
        <taxon>Streptophyta</taxon>
        <taxon>Embryophyta</taxon>
        <taxon>Tracheophyta</taxon>
        <taxon>Spermatophyta</taxon>
        <taxon>Magnoliopsida</taxon>
        <taxon>Liliopsida</taxon>
        <taxon>Poales</taxon>
        <taxon>Poaceae</taxon>
        <taxon>BOP clade</taxon>
        <taxon>Oryzoideae</taxon>
        <taxon>Oryzeae</taxon>
        <taxon>Oryzinae</taxon>
        <taxon>Oryza</taxon>
        <taxon>Oryza meyeriana</taxon>
    </lineage>
</organism>
<dbReference type="AlphaFoldDB" id="A0A6G1BV34"/>
<accession>A0A6G1BV34</accession>
<comment type="caution">
    <text evidence="1">The sequence shown here is derived from an EMBL/GenBank/DDBJ whole genome shotgun (WGS) entry which is preliminary data.</text>
</comment>
<evidence type="ECO:0000313" key="1">
    <source>
        <dbReference type="EMBL" id="KAF0891621.1"/>
    </source>
</evidence>
<protein>
    <submittedName>
        <fullName evidence="1">Uncharacterized protein</fullName>
    </submittedName>
</protein>
<dbReference type="Proteomes" id="UP000479710">
    <property type="component" value="Unassembled WGS sequence"/>
</dbReference>